<dbReference type="Gene3D" id="3.40.50.300">
    <property type="entry name" value="P-loop containing nucleotide triphosphate hydrolases"/>
    <property type="match status" value="1"/>
</dbReference>
<reference evidence="4 5" key="1">
    <citation type="submission" date="2020-10" db="EMBL/GenBank/DDBJ databases">
        <title>Draft genome and description of Brachybacterium epidermidis sp nov.</title>
        <authorList>
            <person name="Boxberger M."/>
            <person name="La Scola B."/>
        </authorList>
    </citation>
    <scope>NUCLEOTIDE SEQUENCE [LARGE SCALE GENOMIC DNA]</scope>
    <source>
        <strain evidence="4 5">Marseille-Q2903</strain>
    </source>
</reference>
<keyword evidence="1" id="KW-0547">Nucleotide-binding</keyword>
<evidence type="ECO:0000313" key="5">
    <source>
        <dbReference type="Proteomes" id="UP000644727"/>
    </source>
</evidence>
<evidence type="ECO:0000259" key="3">
    <source>
        <dbReference type="PROSITE" id="PS50893"/>
    </source>
</evidence>
<comment type="caution">
    <text evidence="4">The sequence shown here is derived from an EMBL/GenBank/DDBJ whole genome shotgun (WGS) entry which is preliminary data.</text>
</comment>
<dbReference type="InterPro" id="IPR003439">
    <property type="entry name" value="ABC_transporter-like_ATP-bd"/>
</dbReference>
<name>A0ABR9W6G6_9MICO</name>
<evidence type="ECO:0000256" key="2">
    <source>
        <dbReference type="ARBA" id="ARBA00022840"/>
    </source>
</evidence>
<dbReference type="GO" id="GO:0005524">
    <property type="term" value="F:ATP binding"/>
    <property type="evidence" value="ECO:0007669"/>
    <property type="project" value="UniProtKB-KW"/>
</dbReference>
<dbReference type="InterPro" id="IPR027417">
    <property type="entry name" value="P-loop_NTPase"/>
</dbReference>
<dbReference type="SUPFAM" id="SSF52540">
    <property type="entry name" value="P-loop containing nucleoside triphosphate hydrolases"/>
    <property type="match status" value="1"/>
</dbReference>
<dbReference type="PROSITE" id="PS50893">
    <property type="entry name" value="ABC_TRANSPORTER_2"/>
    <property type="match status" value="1"/>
</dbReference>
<accession>A0ABR9W6G6</accession>
<organism evidence="4 5">
    <name type="scientific">Brachybacterium epidermidis</name>
    <dbReference type="NCBI Taxonomy" id="2781983"/>
    <lineage>
        <taxon>Bacteria</taxon>
        <taxon>Bacillati</taxon>
        <taxon>Actinomycetota</taxon>
        <taxon>Actinomycetes</taxon>
        <taxon>Micrococcales</taxon>
        <taxon>Dermabacteraceae</taxon>
        <taxon>Brachybacterium</taxon>
    </lineage>
</organism>
<dbReference type="InterPro" id="IPR015854">
    <property type="entry name" value="ABC_transpr_LolD-like"/>
</dbReference>
<dbReference type="InterPro" id="IPR003593">
    <property type="entry name" value="AAA+_ATPase"/>
</dbReference>
<evidence type="ECO:0000313" key="4">
    <source>
        <dbReference type="EMBL" id="MBE9404848.1"/>
    </source>
</evidence>
<sequence>MHCSDVAIRHGRRTVVSGIDLSLEDGMSAAITGRSGSGKSSLLSAILGMVPIASGTIEVDGKGVHSLRGAHRREYLRHTVSVVFQHGELLEELEPVENVAIAAILAGSPRRAAFQEAEELLEDLGVPARGVSTQVLSGGEHQRVAVARALITRPSLVLADEPTGSLDAEFREMVGDLVLSIPKRWGSSVLIVTHDDALARRADAAFSLVPDHNGVAHLEPAP</sequence>
<proteinExistence type="predicted"/>
<dbReference type="SMART" id="SM00382">
    <property type="entry name" value="AAA"/>
    <property type="match status" value="1"/>
</dbReference>
<protein>
    <submittedName>
        <fullName evidence="4">ATP-binding cassette domain-containing protein</fullName>
    </submittedName>
</protein>
<dbReference type="EMBL" id="JADEYR010000015">
    <property type="protein sequence ID" value="MBE9404848.1"/>
    <property type="molecule type" value="Genomic_DNA"/>
</dbReference>
<keyword evidence="2 4" id="KW-0067">ATP-binding</keyword>
<dbReference type="PANTHER" id="PTHR24220">
    <property type="entry name" value="IMPORT ATP-BINDING PROTEIN"/>
    <property type="match status" value="1"/>
</dbReference>
<dbReference type="Proteomes" id="UP000644727">
    <property type="component" value="Unassembled WGS sequence"/>
</dbReference>
<dbReference type="Pfam" id="PF00005">
    <property type="entry name" value="ABC_tran"/>
    <property type="match status" value="1"/>
</dbReference>
<keyword evidence="5" id="KW-1185">Reference proteome</keyword>
<evidence type="ECO:0000256" key="1">
    <source>
        <dbReference type="ARBA" id="ARBA00022741"/>
    </source>
</evidence>
<gene>
    <name evidence="4" type="ORF">IOE58_11870</name>
</gene>
<feature type="domain" description="ABC transporter" evidence="3">
    <location>
        <begin position="1"/>
        <end position="218"/>
    </location>
</feature>